<dbReference type="SUPFAM" id="SSF54637">
    <property type="entry name" value="Thioesterase/thiol ester dehydrase-isomerase"/>
    <property type="match status" value="1"/>
</dbReference>
<accession>E0I8M5</accession>
<dbReference type="STRING" id="717606.PaecuDRAFT_1978"/>
<dbReference type="AlphaFoldDB" id="E0I8M5"/>
<dbReference type="Pfam" id="PF07977">
    <property type="entry name" value="FabA"/>
    <property type="match status" value="1"/>
</dbReference>
<dbReference type="eggNOG" id="COG0764">
    <property type="taxonomic scope" value="Bacteria"/>
</dbReference>
<sequence length="143" mass="15748">MMIRDYPIDRELSYEAGHGCTALKFLPYNEPIFEEHFPERSVYPGSMIMNSVLAAADAYLSRAKTGVLEAESCCAVPAWVKYRKAAEPGELLRIEVTEAKPASTGEGESLTFRVDEFFGGALLCHGTLQVSKRLVEGKDVSVL</sequence>
<dbReference type="Proteomes" id="UP000005387">
    <property type="component" value="Unassembled WGS sequence"/>
</dbReference>
<dbReference type="InterPro" id="IPR013114">
    <property type="entry name" value="FabA_FabZ"/>
</dbReference>
<evidence type="ECO:0000313" key="2">
    <source>
        <dbReference type="Proteomes" id="UP000005387"/>
    </source>
</evidence>
<organism evidence="1 2">
    <name type="scientific">Paenibacillus curdlanolyticus YK9</name>
    <dbReference type="NCBI Taxonomy" id="717606"/>
    <lineage>
        <taxon>Bacteria</taxon>
        <taxon>Bacillati</taxon>
        <taxon>Bacillota</taxon>
        <taxon>Bacilli</taxon>
        <taxon>Bacillales</taxon>
        <taxon>Paenibacillaceae</taxon>
        <taxon>Paenibacillus</taxon>
    </lineage>
</organism>
<dbReference type="OrthoDB" id="9772788at2"/>
<dbReference type="InterPro" id="IPR029069">
    <property type="entry name" value="HotDog_dom_sf"/>
</dbReference>
<dbReference type="RefSeq" id="WP_006037986.1">
    <property type="nucleotide sequence ID" value="NZ_AEDD01000004.1"/>
</dbReference>
<gene>
    <name evidence="1" type="ORF">PaecuDRAFT_1978</name>
</gene>
<protein>
    <submittedName>
        <fullName evidence="1">Beta-hydroxyacyl-(Acyl-carrier-protein) dehydratase FabA/FabZ</fullName>
    </submittedName>
</protein>
<evidence type="ECO:0000313" key="1">
    <source>
        <dbReference type="EMBL" id="EFM11530.1"/>
    </source>
</evidence>
<keyword evidence="2" id="KW-1185">Reference proteome</keyword>
<dbReference type="EMBL" id="AEDD01000004">
    <property type="protein sequence ID" value="EFM11530.1"/>
    <property type="molecule type" value="Genomic_DNA"/>
</dbReference>
<dbReference type="Gene3D" id="3.10.129.10">
    <property type="entry name" value="Hotdog Thioesterase"/>
    <property type="match status" value="1"/>
</dbReference>
<name>E0I8M5_9BACL</name>
<reference evidence="1 2" key="1">
    <citation type="submission" date="2010-07" db="EMBL/GenBank/DDBJ databases">
        <title>The draft genome of Paenibacillus curdlanolyticus YK9.</title>
        <authorList>
            <consortium name="US DOE Joint Genome Institute (JGI-PGF)"/>
            <person name="Lucas S."/>
            <person name="Copeland A."/>
            <person name="Lapidus A."/>
            <person name="Cheng J.-F."/>
            <person name="Bruce D."/>
            <person name="Goodwin L."/>
            <person name="Pitluck S."/>
            <person name="Land M.L."/>
            <person name="Hauser L."/>
            <person name="Chang Y.-J."/>
            <person name="Jeffries C."/>
            <person name="Anderson I.J."/>
            <person name="Johnson E."/>
            <person name="Loganathan U."/>
            <person name="Mulhopadhyay B."/>
            <person name="Kyrpides N."/>
            <person name="Woyke T.J."/>
        </authorList>
    </citation>
    <scope>NUCLEOTIDE SEQUENCE [LARGE SCALE GENOMIC DNA]</scope>
    <source>
        <strain evidence="1 2">YK9</strain>
    </source>
</reference>
<proteinExistence type="predicted"/>